<dbReference type="PROSITE" id="PS00118">
    <property type="entry name" value="PA2_HIS"/>
    <property type="match status" value="1"/>
</dbReference>
<dbReference type="SUPFAM" id="SSF48619">
    <property type="entry name" value="Phospholipase A2, PLA2"/>
    <property type="match status" value="1"/>
</dbReference>
<evidence type="ECO:0000256" key="11">
    <source>
        <dbReference type="SAM" id="SignalP"/>
    </source>
</evidence>
<feature type="domain" description="Phospholipase A2-like central" evidence="12">
    <location>
        <begin position="260"/>
        <end position="353"/>
    </location>
</feature>
<evidence type="ECO:0000256" key="2">
    <source>
        <dbReference type="ARBA" id="ARBA00004613"/>
    </source>
</evidence>
<feature type="signal peptide" evidence="11">
    <location>
        <begin position="1"/>
        <end position="23"/>
    </location>
</feature>
<evidence type="ECO:0000313" key="13">
    <source>
        <dbReference type="EMBL" id="CAH1802564.1"/>
    </source>
</evidence>
<dbReference type="GO" id="GO:0050482">
    <property type="term" value="P:arachidonate secretion"/>
    <property type="evidence" value="ECO:0007669"/>
    <property type="project" value="InterPro"/>
</dbReference>
<proteinExistence type="predicted"/>
<dbReference type="Pfam" id="PF05826">
    <property type="entry name" value="Phospholip_A2_2"/>
    <property type="match status" value="1"/>
</dbReference>
<dbReference type="CDD" id="cd04704">
    <property type="entry name" value="PLA2_bee_venom_like"/>
    <property type="match status" value="1"/>
</dbReference>
<sequence>MSQRFCLLVRLLLAFPVMDYALGLHGELRNVTSSRFQPQQHLLGPKTSMGTNLDAKSEEHGKRQHSVLQEQSVTRENKPWIKDGSVIGREPQSRNHVHVRREENPSHSIGEENESRAENQENPIGRVFELRAKRSVNVYSAYSVIRELGGEDLDTKCQLLTNFDRLLSNLHSTNWLEKRHEQQPRDNHNDTRMTSNLKHDMTRLFTNALFQNLADPEHFSRAKLECTKYTEHGRKQPSQMIPGDTATSSKRRQKRFSFIHPGTKWCGPGDIASGFDDLGAFGKIDTCCRSHDHCPAKILSWETKYNVFNHRLYTLSHCDCDDSFRYCLRSSKSKTADEIGKAFFNTLGASCITLRRKPKCIEHSWLGACNKYSADDSTIEADVHNSDTYVPSIY</sequence>
<feature type="chain" id="PRO_5043703204" description="phospholipase A2" evidence="11">
    <location>
        <begin position="24"/>
        <end position="394"/>
    </location>
</feature>
<accession>A0A8J1XMB6</accession>
<dbReference type="OrthoDB" id="6075074at2759"/>
<evidence type="ECO:0000256" key="5">
    <source>
        <dbReference type="ARBA" id="ARBA00022723"/>
    </source>
</evidence>
<dbReference type="EMBL" id="CAIIXF020000012">
    <property type="protein sequence ID" value="CAH1802564.1"/>
    <property type="molecule type" value="Genomic_DNA"/>
</dbReference>
<evidence type="ECO:0000256" key="9">
    <source>
        <dbReference type="ARBA" id="ARBA00023157"/>
    </source>
</evidence>
<dbReference type="InterPro" id="IPR036444">
    <property type="entry name" value="PLipase_A2_dom_sf"/>
</dbReference>
<evidence type="ECO:0000256" key="6">
    <source>
        <dbReference type="ARBA" id="ARBA00022801"/>
    </source>
</evidence>
<evidence type="ECO:0000256" key="8">
    <source>
        <dbReference type="ARBA" id="ARBA00023098"/>
    </source>
</evidence>
<dbReference type="GO" id="GO:0004623">
    <property type="term" value="F:phospholipase A2 activity"/>
    <property type="evidence" value="ECO:0007669"/>
    <property type="project" value="UniProtKB-EC"/>
</dbReference>
<dbReference type="GO" id="GO:0005576">
    <property type="term" value="C:extracellular region"/>
    <property type="evidence" value="ECO:0007669"/>
    <property type="project" value="UniProtKB-SubCell"/>
</dbReference>
<dbReference type="AlphaFoldDB" id="A0A8J1XMB6"/>
<feature type="region of interest" description="Disordered" evidence="10">
    <location>
        <begin position="231"/>
        <end position="252"/>
    </location>
</feature>
<keyword evidence="6" id="KW-0378">Hydrolase</keyword>
<dbReference type="InterPro" id="IPR016090">
    <property type="entry name" value="PLA2-like_dom"/>
</dbReference>
<protein>
    <recommendedName>
        <fullName evidence="3">phospholipase A2</fullName>
        <ecNumber evidence="3">3.1.1.4</ecNumber>
    </recommendedName>
</protein>
<comment type="cofactor">
    <cofactor evidence="1">
        <name>Ca(2+)</name>
        <dbReference type="ChEBI" id="CHEBI:29108"/>
    </cofactor>
</comment>
<comment type="caution">
    <text evidence="13">The sequence shown here is derived from an EMBL/GenBank/DDBJ whole genome shotgun (WGS) entry which is preliminary data.</text>
</comment>
<keyword evidence="14" id="KW-1185">Reference proteome</keyword>
<keyword evidence="5" id="KW-0479">Metal-binding</keyword>
<comment type="subcellular location">
    <subcellularLocation>
        <location evidence="2">Secreted</location>
    </subcellularLocation>
</comment>
<evidence type="ECO:0000259" key="12">
    <source>
        <dbReference type="Pfam" id="PF05826"/>
    </source>
</evidence>
<keyword evidence="9" id="KW-1015">Disulfide bond</keyword>
<reference evidence="13" key="1">
    <citation type="submission" date="2022-03" db="EMBL/GenBank/DDBJ databases">
        <authorList>
            <person name="Martin C."/>
        </authorList>
    </citation>
    <scope>NUCLEOTIDE SEQUENCE</scope>
</reference>
<keyword evidence="11" id="KW-0732">Signal</keyword>
<dbReference type="GO" id="GO:0006644">
    <property type="term" value="P:phospholipid metabolic process"/>
    <property type="evidence" value="ECO:0007669"/>
    <property type="project" value="InterPro"/>
</dbReference>
<dbReference type="Proteomes" id="UP000749559">
    <property type="component" value="Unassembled WGS sequence"/>
</dbReference>
<evidence type="ECO:0000256" key="4">
    <source>
        <dbReference type="ARBA" id="ARBA00022525"/>
    </source>
</evidence>
<keyword evidence="4" id="KW-0964">Secreted</keyword>
<keyword evidence="7" id="KW-0106">Calcium</keyword>
<evidence type="ECO:0000256" key="3">
    <source>
        <dbReference type="ARBA" id="ARBA00013278"/>
    </source>
</evidence>
<dbReference type="Gene3D" id="1.20.90.10">
    <property type="entry name" value="Phospholipase A2 domain"/>
    <property type="match status" value="1"/>
</dbReference>
<feature type="compositionally biased region" description="Basic and acidic residues" evidence="10">
    <location>
        <begin position="100"/>
        <end position="119"/>
    </location>
</feature>
<evidence type="ECO:0000256" key="7">
    <source>
        <dbReference type="ARBA" id="ARBA00022837"/>
    </source>
</evidence>
<organism evidence="13 14">
    <name type="scientific">Owenia fusiformis</name>
    <name type="common">Polychaete worm</name>
    <dbReference type="NCBI Taxonomy" id="6347"/>
    <lineage>
        <taxon>Eukaryota</taxon>
        <taxon>Metazoa</taxon>
        <taxon>Spiralia</taxon>
        <taxon>Lophotrochozoa</taxon>
        <taxon>Annelida</taxon>
        <taxon>Polychaeta</taxon>
        <taxon>Sedentaria</taxon>
        <taxon>Canalipalpata</taxon>
        <taxon>Sabellida</taxon>
        <taxon>Oweniida</taxon>
        <taxon>Oweniidae</taxon>
        <taxon>Owenia</taxon>
    </lineage>
</organism>
<evidence type="ECO:0000256" key="10">
    <source>
        <dbReference type="SAM" id="MobiDB-lite"/>
    </source>
</evidence>
<evidence type="ECO:0000256" key="1">
    <source>
        <dbReference type="ARBA" id="ARBA00001913"/>
    </source>
</evidence>
<keyword evidence="8" id="KW-0443">Lipid metabolism</keyword>
<name>A0A8J1XMB6_OWEFU</name>
<dbReference type="PANTHER" id="PTHR12253">
    <property type="entry name" value="RH14732P"/>
    <property type="match status" value="1"/>
</dbReference>
<dbReference type="GO" id="GO:0046872">
    <property type="term" value="F:metal ion binding"/>
    <property type="evidence" value="ECO:0007669"/>
    <property type="project" value="UniProtKB-KW"/>
</dbReference>
<feature type="region of interest" description="Disordered" evidence="10">
    <location>
        <begin position="36"/>
        <end position="120"/>
    </location>
</feature>
<dbReference type="FunFam" id="1.20.90.10:FF:000002">
    <property type="entry name" value="Phospholipase A2 group III"/>
    <property type="match status" value="1"/>
</dbReference>
<gene>
    <name evidence="13" type="ORF">OFUS_LOCUS26232</name>
</gene>
<evidence type="ECO:0000313" key="14">
    <source>
        <dbReference type="Proteomes" id="UP000749559"/>
    </source>
</evidence>
<dbReference type="EC" id="3.1.1.4" evidence="3"/>
<dbReference type="InterPro" id="IPR033113">
    <property type="entry name" value="PLA2_histidine"/>
</dbReference>